<dbReference type="Proteomes" id="UP000320216">
    <property type="component" value="Chromosome"/>
</dbReference>
<keyword evidence="4" id="KW-1185">Reference proteome</keyword>
<name>A0A5B8M1A1_9MICO</name>
<feature type="region of interest" description="Disordered" evidence="1">
    <location>
        <begin position="1"/>
        <end position="33"/>
    </location>
</feature>
<feature type="compositionally biased region" description="Low complexity" evidence="1">
    <location>
        <begin position="227"/>
        <end position="248"/>
    </location>
</feature>
<evidence type="ECO:0000256" key="2">
    <source>
        <dbReference type="SAM" id="Phobius"/>
    </source>
</evidence>
<reference evidence="3 4" key="1">
    <citation type="submission" date="2019-07" db="EMBL/GenBank/DDBJ databases">
        <title>Full genome sequence of Humibacter sp. WJ7-1.</title>
        <authorList>
            <person name="Im W.-T."/>
        </authorList>
    </citation>
    <scope>NUCLEOTIDE SEQUENCE [LARGE SCALE GENOMIC DNA]</scope>
    <source>
        <strain evidence="3 4">WJ7-1</strain>
    </source>
</reference>
<organism evidence="3 4">
    <name type="scientific">Humibacter ginsenosidimutans</name>
    <dbReference type="NCBI Taxonomy" id="2599293"/>
    <lineage>
        <taxon>Bacteria</taxon>
        <taxon>Bacillati</taxon>
        <taxon>Actinomycetota</taxon>
        <taxon>Actinomycetes</taxon>
        <taxon>Micrococcales</taxon>
        <taxon>Microbacteriaceae</taxon>
        <taxon>Humibacter</taxon>
    </lineage>
</organism>
<keyword evidence="2" id="KW-1133">Transmembrane helix</keyword>
<keyword evidence="2" id="KW-0812">Transmembrane</keyword>
<dbReference type="KEGG" id="huw:FPZ11_04310"/>
<keyword evidence="2" id="KW-0472">Membrane</keyword>
<dbReference type="RefSeq" id="WP_146318677.1">
    <property type="nucleotide sequence ID" value="NZ_CP042305.1"/>
</dbReference>
<dbReference type="EMBL" id="CP042305">
    <property type="protein sequence ID" value="QDZ14103.1"/>
    <property type="molecule type" value="Genomic_DNA"/>
</dbReference>
<proteinExistence type="predicted"/>
<feature type="compositionally biased region" description="Basic and acidic residues" evidence="1">
    <location>
        <begin position="206"/>
        <end position="219"/>
    </location>
</feature>
<accession>A0A5B8M1A1</accession>
<evidence type="ECO:0000256" key="1">
    <source>
        <dbReference type="SAM" id="MobiDB-lite"/>
    </source>
</evidence>
<feature type="region of interest" description="Disordered" evidence="1">
    <location>
        <begin position="203"/>
        <end position="248"/>
    </location>
</feature>
<gene>
    <name evidence="3" type="ORF">FPZ11_04310</name>
</gene>
<evidence type="ECO:0000313" key="4">
    <source>
        <dbReference type="Proteomes" id="UP000320216"/>
    </source>
</evidence>
<evidence type="ECO:0000313" key="3">
    <source>
        <dbReference type="EMBL" id="QDZ14103.1"/>
    </source>
</evidence>
<dbReference type="AlphaFoldDB" id="A0A5B8M1A1"/>
<sequence length="248" mass="25337">MHKSDDNASGRRQIAGTATGTAGAGEPGSALRRRMAGRDRMALAVAGIATAAALIGGVAAAALPPSAPTTSTHQAAAVSMLAASSSSGTDKGRMCGADVFRLKRDYDRLPDAMRKDLAAARHESSKTARHDAYQSVLKKAQSGGYGSAVEAAAKDKKTIAGVREAWDRLPSALRTDLKAARAASGDARINDVKAIVSKAESGGYGDRVKAAADKEKTRLDTCVSRLSTPKTPKTSSTSTPAPSASTGA</sequence>
<protein>
    <submittedName>
        <fullName evidence="3">Uncharacterized protein</fullName>
    </submittedName>
</protein>
<feature type="transmembrane region" description="Helical" evidence="2">
    <location>
        <begin position="41"/>
        <end position="63"/>
    </location>
</feature>